<accession>A0A975JWU7</accession>
<dbReference type="InterPro" id="IPR000030">
    <property type="entry name" value="PPE_dom"/>
</dbReference>
<dbReference type="PANTHER" id="PTHR46766:SF1">
    <property type="entry name" value="GLUTAMINE-RICH PROTEIN 2"/>
    <property type="match status" value="1"/>
</dbReference>
<dbReference type="SUPFAM" id="SSF140459">
    <property type="entry name" value="PE/PPE dimer-like"/>
    <property type="match status" value="1"/>
</dbReference>
<proteinExistence type="inferred from homology"/>
<dbReference type="AlphaFoldDB" id="A0A975JWU7"/>
<feature type="domain" description="PPE" evidence="2">
    <location>
        <begin position="2"/>
        <end position="165"/>
    </location>
</feature>
<dbReference type="SUPFAM" id="SSF53474">
    <property type="entry name" value="alpha/beta-Hydrolases"/>
    <property type="match status" value="1"/>
</dbReference>
<evidence type="ECO:0000256" key="1">
    <source>
        <dbReference type="ARBA" id="ARBA00010652"/>
    </source>
</evidence>
<dbReference type="PANTHER" id="PTHR46766">
    <property type="entry name" value="GLUTAMINE-RICH PROTEIN 2"/>
    <property type="match status" value="1"/>
</dbReference>
<feature type="domain" description="PE-PPE" evidence="3">
    <location>
        <begin position="320"/>
        <end position="546"/>
    </location>
</feature>
<comment type="similarity">
    <text evidence="1">Belongs to the mycobacterial PPE family.</text>
</comment>
<organism evidence="4 5">
    <name type="scientific">Mycobacterium spongiae</name>
    <dbReference type="NCBI Taxonomy" id="886343"/>
    <lineage>
        <taxon>Bacteria</taxon>
        <taxon>Bacillati</taxon>
        <taxon>Actinomycetota</taxon>
        <taxon>Actinomycetes</taxon>
        <taxon>Mycobacteriales</taxon>
        <taxon>Mycobacteriaceae</taxon>
        <taxon>Mycobacterium</taxon>
    </lineage>
</organism>
<dbReference type="Pfam" id="PF01469">
    <property type="entry name" value="Pentapeptide_2"/>
    <property type="match status" value="1"/>
</dbReference>
<dbReference type="Gene3D" id="1.20.1260.20">
    <property type="entry name" value="PPE superfamily"/>
    <property type="match status" value="1"/>
</dbReference>
<dbReference type="KEGG" id="mspg:F6B93_08595"/>
<reference evidence="4" key="1">
    <citation type="submission" date="2019-12" db="EMBL/GenBank/DDBJ databases">
        <title>Mycobacterium spongiae sp. nov.</title>
        <authorList>
            <person name="Stinear T."/>
        </authorList>
    </citation>
    <scope>NUCLEOTIDE SEQUENCE</scope>
    <source>
        <strain evidence="4">FSD4b-SM</strain>
    </source>
</reference>
<dbReference type="Proteomes" id="UP000682202">
    <property type="component" value="Chromosome"/>
</dbReference>
<name>A0A975JWU7_9MYCO</name>
<dbReference type="InterPro" id="IPR038332">
    <property type="entry name" value="PPE_sf"/>
</dbReference>
<dbReference type="Pfam" id="PF00823">
    <property type="entry name" value="PPE"/>
    <property type="match status" value="1"/>
</dbReference>
<evidence type="ECO:0000259" key="2">
    <source>
        <dbReference type="Pfam" id="PF00823"/>
    </source>
</evidence>
<evidence type="ECO:0000313" key="4">
    <source>
        <dbReference type="EMBL" id="QUR67147.1"/>
    </source>
</evidence>
<dbReference type="FunFam" id="1.20.1260.20:FF:000001">
    <property type="entry name" value="PPE family protein PPE41"/>
    <property type="match status" value="1"/>
</dbReference>
<dbReference type="InterPro" id="IPR013228">
    <property type="entry name" value="PE-PPE_C"/>
</dbReference>
<keyword evidence="5" id="KW-1185">Reference proteome</keyword>
<dbReference type="EMBL" id="CP046600">
    <property type="protein sequence ID" value="QUR67147.1"/>
    <property type="molecule type" value="Genomic_DNA"/>
</dbReference>
<evidence type="ECO:0000313" key="5">
    <source>
        <dbReference type="Proteomes" id="UP000682202"/>
    </source>
</evidence>
<gene>
    <name evidence="4" type="ORF">F6B93_08595</name>
</gene>
<dbReference type="RefSeq" id="WP_211698716.1">
    <property type="nucleotide sequence ID" value="NZ_CP046600.1"/>
</dbReference>
<dbReference type="Gene3D" id="3.40.50.1820">
    <property type="entry name" value="alpha/beta hydrolase"/>
    <property type="match status" value="1"/>
</dbReference>
<sequence length="602" mass="61852">MHFAVLPPEVNSARIFTGVGLGPMLAAATAWDGLAEDLHAAAGAFGAVTSGLTGEAWLGPASLAMTRASIPYLEWLSTVAGQANQTAVQARLAASVFEAAQAATVHPAMVALNRSALVSLVRSDLLGQNAAAIAAIEAEYEQIWAQDVAAMSGYHAGASAVVSQLAPYQEGLQSLLGSLHGRVATAYAASGLPAISVDLTTGTFNVGNGNAGINNIGNGNIGNGNIGIGNVGNGNIGFENIGDANIGIGNIGSWNIGAGITGNGQIGIGDFGFEDIDVLVVGDGGPGVTALVIGGTEIALPLPNVRVLEYAAQFIAPFHPGFTASILETPSMFFPFTGLDSLTFDASVAQGVAKLHAAIMAQHAAGNEIVVFGTSQGATVSTMEIRFLQSLPAHLRPGIDELSFTFTGNPNRPDGGLLARLGGFSIPQLGLTFSGATPADVYPIVDYSAQYDGVNDFPRYPLNVFSTANALAGILFIHSGLLGGEPDLASGIVQPVSSPDVLTTYILLPTDDLPLLTPVRAIPFVGDPLADLVQPNLRVLVELGYDRTAYQDVPAPFELFPDVDWAAVGADLQHGTVQGINDALSGLSLPVPPGWAGYQRID</sequence>
<dbReference type="InterPro" id="IPR029058">
    <property type="entry name" value="AB_hydrolase_fold"/>
</dbReference>
<dbReference type="Pfam" id="PF08237">
    <property type="entry name" value="PE-PPE"/>
    <property type="match status" value="1"/>
</dbReference>
<dbReference type="InterPro" id="IPR002989">
    <property type="entry name" value="Mycobac_pentapep"/>
</dbReference>
<dbReference type="GO" id="GO:0052572">
    <property type="term" value="P:response to host immune response"/>
    <property type="evidence" value="ECO:0007669"/>
    <property type="project" value="TreeGrafter"/>
</dbReference>
<evidence type="ECO:0000259" key="3">
    <source>
        <dbReference type="Pfam" id="PF08237"/>
    </source>
</evidence>
<protein>
    <submittedName>
        <fullName evidence="4">PE-PPE domain-containing protein</fullName>
    </submittedName>
</protein>